<proteinExistence type="predicted"/>
<reference evidence="2 3" key="1">
    <citation type="submission" date="2018-03" db="EMBL/GenBank/DDBJ databases">
        <title>Draft genome sequence of Rohu Carp (Labeo rohita).</title>
        <authorList>
            <person name="Das P."/>
            <person name="Kushwaha B."/>
            <person name="Joshi C.G."/>
            <person name="Kumar D."/>
            <person name="Nagpure N.S."/>
            <person name="Sahoo L."/>
            <person name="Das S.P."/>
            <person name="Bit A."/>
            <person name="Patnaik S."/>
            <person name="Meher P.K."/>
            <person name="Jayasankar P."/>
            <person name="Koringa P.G."/>
            <person name="Patel N.V."/>
            <person name="Hinsu A.T."/>
            <person name="Kumar R."/>
            <person name="Pandey M."/>
            <person name="Agarwal S."/>
            <person name="Srivastava S."/>
            <person name="Singh M."/>
            <person name="Iquebal M.A."/>
            <person name="Jaiswal S."/>
            <person name="Angadi U.B."/>
            <person name="Kumar N."/>
            <person name="Raza M."/>
            <person name="Shah T.M."/>
            <person name="Rai A."/>
            <person name="Jena J.K."/>
        </authorList>
    </citation>
    <scope>NUCLEOTIDE SEQUENCE [LARGE SCALE GENOMIC DNA]</scope>
    <source>
        <strain evidence="2">DASCIFA01</strain>
        <tissue evidence="2">Testis</tissue>
    </source>
</reference>
<dbReference type="EMBL" id="QBIY01013101">
    <property type="protein sequence ID" value="RXN11920.1"/>
    <property type="molecule type" value="Genomic_DNA"/>
</dbReference>
<gene>
    <name evidence="2" type="ORF">ROHU_029789</name>
</gene>
<evidence type="ECO:0000256" key="1">
    <source>
        <dbReference type="SAM" id="MobiDB-lite"/>
    </source>
</evidence>
<evidence type="ECO:0000313" key="3">
    <source>
        <dbReference type="Proteomes" id="UP000290572"/>
    </source>
</evidence>
<comment type="caution">
    <text evidence="2">The sequence shown here is derived from an EMBL/GenBank/DDBJ whole genome shotgun (WGS) entry which is preliminary data.</text>
</comment>
<keyword evidence="3" id="KW-1185">Reference proteome</keyword>
<organism evidence="2 3">
    <name type="scientific">Labeo rohita</name>
    <name type="common">Indian major carp</name>
    <name type="synonym">Cyprinus rohita</name>
    <dbReference type="NCBI Taxonomy" id="84645"/>
    <lineage>
        <taxon>Eukaryota</taxon>
        <taxon>Metazoa</taxon>
        <taxon>Chordata</taxon>
        <taxon>Craniata</taxon>
        <taxon>Vertebrata</taxon>
        <taxon>Euteleostomi</taxon>
        <taxon>Actinopterygii</taxon>
        <taxon>Neopterygii</taxon>
        <taxon>Teleostei</taxon>
        <taxon>Ostariophysi</taxon>
        <taxon>Cypriniformes</taxon>
        <taxon>Cyprinidae</taxon>
        <taxon>Labeoninae</taxon>
        <taxon>Labeonini</taxon>
        <taxon>Labeo</taxon>
    </lineage>
</organism>
<name>A0A498LUU7_LABRO</name>
<evidence type="ECO:0000313" key="2">
    <source>
        <dbReference type="EMBL" id="RXN11920.1"/>
    </source>
</evidence>
<protein>
    <submittedName>
        <fullName evidence="2">Uncharacterized protein</fullName>
    </submittedName>
</protein>
<dbReference type="AlphaFoldDB" id="A0A498LUU7"/>
<feature type="region of interest" description="Disordered" evidence="1">
    <location>
        <begin position="79"/>
        <end position="107"/>
    </location>
</feature>
<accession>A0A498LUU7</accession>
<dbReference type="Proteomes" id="UP000290572">
    <property type="component" value="Unassembled WGS sequence"/>
</dbReference>
<sequence length="107" mass="11980">MDSQKGKGKSMDIGKVVHKTWLKYKQTDHYSIGFGLLFGPRRPSCVPAGCSPQCEGLEKMDTYLNHRAVTRQRLQEHRLIINKPSSPPGPDQSLHLQNPGGFSKHPT</sequence>